<keyword evidence="1" id="KW-0812">Transmembrane</keyword>
<organism evidence="2 3">
    <name type="scientific">Prevotella intermedia</name>
    <dbReference type="NCBI Taxonomy" id="28131"/>
    <lineage>
        <taxon>Bacteria</taxon>
        <taxon>Pseudomonadati</taxon>
        <taxon>Bacteroidota</taxon>
        <taxon>Bacteroidia</taxon>
        <taxon>Bacteroidales</taxon>
        <taxon>Prevotellaceae</taxon>
        <taxon>Prevotella</taxon>
    </lineage>
</organism>
<gene>
    <name evidence="2" type="ORF">PIOMA14_II_0019</name>
</gene>
<dbReference type="EMBL" id="AP014598">
    <property type="protein sequence ID" value="BAU18524.1"/>
    <property type="molecule type" value="Genomic_DNA"/>
</dbReference>
<feature type="transmembrane region" description="Helical" evidence="1">
    <location>
        <begin position="12"/>
        <end position="31"/>
    </location>
</feature>
<keyword evidence="1" id="KW-1133">Transmembrane helix</keyword>
<accession>A0A0T7ANE6</accession>
<keyword evidence="1" id="KW-0472">Membrane</keyword>
<evidence type="ECO:0000256" key="1">
    <source>
        <dbReference type="SAM" id="Phobius"/>
    </source>
</evidence>
<reference evidence="2 3" key="1">
    <citation type="journal article" date="2016" name="DNA Res.">
        <title>The complete genome sequencing of Prevotella intermedia strain OMA14 and a subsequent fine-scale, intra-species genomic comparison reveal an unusual amplification of conjugative and mobile transposons and identify a novel Prevotella-lineage-specific repeat.</title>
        <authorList>
            <person name="Naito M."/>
            <person name="Ogura Y."/>
            <person name="Itoh T."/>
            <person name="Shoji M."/>
            <person name="Okamoto M."/>
            <person name="Hayashi T."/>
            <person name="Nakayama K."/>
        </authorList>
    </citation>
    <scope>NUCLEOTIDE SEQUENCE [LARGE SCALE GENOMIC DNA]</scope>
    <source>
        <strain evidence="2 3">OMA14</strain>
    </source>
</reference>
<evidence type="ECO:0000313" key="2">
    <source>
        <dbReference type="EMBL" id="BAU18524.1"/>
    </source>
</evidence>
<evidence type="ECO:0000313" key="3">
    <source>
        <dbReference type="Proteomes" id="UP000217431"/>
    </source>
</evidence>
<protein>
    <submittedName>
        <fullName evidence="2">Uncharacterized protein</fullName>
    </submittedName>
</protein>
<dbReference type="AlphaFoldDB" id="A0A0T7ANE6"/>
<name>A0A0T7ANE6_PREIN</name>
<sequence>MQKSRFRNAKAKLAFFTRIIFTKLRLFWGFVLEFLESSSFPRNFR</sequence>
<dbReference type="Proteomes" id="UP000217431">
    <property type="component" value="Chromosome II"/>
</dbReference>
<proteinExistence type="predicted"/>